<dbReference type="InterPro" id="IPR008271">
    <property type="entry name" value="Ser/Thr_kinase_AS"/>
</dbReference>
<evidence type="ECO:0000256" key="3">
    <source>
        <dbReference type="ARBA" id="ARBA00022527"/>
    </source>
</evidence>
<comment type="caution">
    <text evidence="20">The sequence shown here is derived from an EMBL/GenBank/DDBJ whole genome shotgun (WGS) entry which is preliminary data.</text>
</comment>
<dbReference type="GO" id="GO:0030247">
    <property type="term" value="F:polysaccharide binding"/>
    <property type="evidence" value="ECO:0007669"/>
    <property type="project" value="InterPro"/>
</dbReference>
<dbReference type="CDD" id="cd01647">
    <property type="entry name" value="RT_LTR"/>
    <property type="match status" value="1"/>
</dbReference>
<dbReference type="Pfam" id="PF13650">
    <property type="entry name" value="Asp_protease_2"/>
    <property type="match status" value="1"/>
</dbReference>
<keyword evidence="21" id="KW-1185">Reference proteome</keyword>
<evidence type="ECO:0000256" key="15">
    <source>
        <dbReference type="ARBA" id="ARBA00048679"/>
    </source>
</evidence>
<protein>
    <recommendedName>
        <fullName evidence="2">non-specific serine/threonine protein kinase</fullName>
        <ecNumber evidence="2">2.7.11.1</ecNumber>
    </recommendedName>
</protein>
<feature type="binding site" evidence="16">
    <location>
        <position position="1778"/>
    </location>
    <ligand>
        <name>ATP</name>
        <dbReference type="ChEBI" id="CHEBI:30616"/>
    </ligand>
</feature>
<dbReference type="FunFam" id="1.10.510.10:FF:000590">
    <property type="entry name" value="PR5-like receptor kinase"/>
    <property type="match status" value="1"/>
</dbReference>
<dbReference type="InterPro" id="IPR000477">
    <property type="entry name" value="RT_dom"/>
</dbReference>
<evidence type="ECO:0000256" key="5">
    <source>
        <dbReference type="ARBA" id="ARBA00022692"/>
    </source>
</evidence>
<dbReference type="EC" id="2.7.11.1" evidence="2"/>
<evidence type="ECO:0000256" key="10">
    <source>
        <dbReference type="ARBA" id="ARBA00022989"/>
    </source>
</evidence>
<dbReference type="InterPro" id="IPR032872">
    <property type="entry name" value="WAK_assoc_C"/>
</dbReference>
<organism evidence="20 21">
    <name type="scientific">Arabidopsis thaliana x Arabidopsis arenosa</name>
    <dbReference type="NCBI Taxonomy" id="1240361"/>
    <lineage>
        <taxon>Eukaryota</taxon>
        <taxon>Viridiplantae</taxon>
        <taxon>Streptophyta</taxon>
        <taxon>Embryophyta</taxon>
        <taxon>Tracheophyta</taxon>
        <taxon>Spermatophyta</taxon>
        <taxon>Magnoliopsida</taxon>
        <taxon>eudicotyledons</taxon>
        <taxon>Gunneridae</taxon>
        <taxon>Pentapetalae</taxon>
        <taxon>rosids</taxon>
        <taxon>malvids</taxon>
        <taxon>Brassicales</taxon>
        <taxon>Brassicaceae</taxon>
        <taxon>Camelineae</taxon>
        <taxon>Arabidopsis</taxon>
    </lineage>
</organism>
<sequence>MLTIYYSCQKWSSLNAYFGELHCEGDKKTITNYYGTRNLSSPSLYGSSGFLFDNLRGNCQKGVSIPVDGSASNTLRLDNLQKNLEKGFQVEHNQDCSRCIESKGACGYNQTTRSFVCYCKDGTYGNNCGSGKGSHGNFFNRSRIGSVAGVILFLVLLTFFLQFLRVRKIRLRQQNLKALIPLEHYTYAQVKRITKSFEEVVGTGGFGIVYRGTLGDGRMVAVKVLKKSKGNGEDFINEVARMSRTSHQNIVSLVGFCSEGSKRAIIYEFLENGSLDKFISGKSSVNLDWTALYSIALGVARGLEYLHHGCKTRIVHFDIKPQNVLLDDNFCPKVWDFGLAKLCEKKESILSILDTRGTIGYIAPEMISRVYGNVSHNFSIKDDKSCLICLIINNNFYYKHQIEMDARISALDGNASNISKPLNHTTPPCEDVCAVQLWSGKVLNPVLQSKSSVPKPFAIDDSDNAVFAEYEPVSTDTRSTPIDVPDNCDEQLSSAVDKLAEGESAKTGNVDRHQQGVDRHPSLDAVKISLVLRRYVKKIVTKDLSDEREVMMISAQVSNIIQNRIPKKLPDPGSSVITCSIKNVPLERALCDLGSSDNLMPRSVAARLGLTNLEPTKITLILADRLVRVPTGILFDVFVSVGNCIVPTDFVVLSYEKDPKDPLILGRSFLATADAIIDVKKGKIGLHVDDLAMQFDVNRLVKKPTIDGRTYLVESLSSLATGIYRDLTPSDPLERALVTSAEDIEELLTTSTKAATLGDSSVEKAPKIDLKPLLAGLRYAFLGDNSSYPVIVNASSNNAELTLLLSKLRKYRKTLGYSLDDISGISSDLCMHQIHLEDESKSSIEHQRRLNPNLKDVVKKEIMKLLEAGIIYSISDSDWVGLVHVVPKKGGITMVKNDKDELIPTRTVTGHRMCIDYMKLNAATRKDHFPLPFIDQMLKRLANHKYYCFIDGYSGLFQISIHPDDQEKTTFMCPYGTFAYRRMPFGLRNAHATFQRCMMPIFTDMIENFMEVFMDDFSVYGSSFDNCLENLCKVLARCEEKHLVLNWEKGHFMVQDGIVLGHMVSGDGIEVDRAKIDVKTSLQPPDRVQNPGPTVAPSPSRCDSCEDRQMDSQDSRANLEIFEQLCQSALRDDVDGRDEFSCDIDFLLSPLSPLPFVFSILTMSDLEDSQNRSHHSYGDAESSGQSSEASISWKGLEPDIKDITDAAAKTLLSTSTTVSRKRPRGSKQTENPSTACGNITADFPFWGGNRHKPCGHPLLELHCNDNITSLFISNQEFYVRQLNQTSNILTLARSDLLGSFCSSSAYNTTTLPPEIFELSPIYKSLTVFYHCDPKLSYRSSYTCPALGTFSVSQSLDYQNSCQSSFSVNVPTSLNLEERGLNLTNLESVLRKGFEVKLVIDEIPCQECLSTHGICGFNSTTQICCNVTSPSGGVTCVPQHQPSADELYRRCSESFSCGSQRNLNYPLWKPGREDCGHPNFKLNCSGGFAEINIASVKFRIIEAYYSLIRLARSDYIGDFCPANPLNAPFIEKFLPVLQFTGETELLTFYYGCRFNSSDIPANIYVGELGCDEGRSYYVTRNLSSPLLDGFRGVLNNFSEMCKRNVSVPASGPALNDLQTSPNPENLKMALDQGFRLLVTSECERCRVSGGACGYNQTSSGFGCYCKDGKCRYDGKGFFRRHQYLKNVVMYILIALGSLTGLVIIFLVLLCPYFRVQIFRKRQTSHDLRLQKLKALIPLKHYTYAEVKKITKSFTEVIGRGGFGIVYRGTLCDSRMVAVKVLKDSKGTDGEDFINEVASMSQTSHVNIVSLLGFCCEGSKRAIIYEFLSNGSLDKFISDKTSMNLDLKTLYGIALGVARGLEYLHYGCKTRIVHFDIKPQNVLLDDNLCPKVSDFGLAKLCEKKESILSLLDTRGTIGYIAPEMISRLYGSVSHKSDVYSYGMLVLEMIGARKKERFDQNPTSNASSIYFPEWIYKDLEKADNIEKTDNGGLIEDGISSEEEEIARKMTLVGLWCIQCSPSNRPPMNRVVEMMEGSLEALEVPPRPVLQQIPAAPLSESFWISEEHSSASDTLICSTNSNLESSSL</sequence>
<dbReference type="InterPro" id="IPR017441">
    <property type="entry name" value="Protein_kinase_ATP_BS"/>
</dbReference>
<feature type="domain" description="Protein kinase" evidence="19">
    <location>
        <begin position="195"/>
        <end position="523"/>
    </location>
</feature>
<dbReference type="Proteomes" id="UP000694240">
    <property type="component" value="Chromosome 7"/>
</dbReference>
<evidence type="ECO:0000256" key="18">
    <source>
        <dbReference type="SAM" id="Phobius"/>
    </source>
</evidence>
<dbReference type="Pfam" id="PF13947">
    <property type="entry name" value="GUB_WAK_bind"/>
    <property type="match status" value="2"/>
</dbReference>
<reference evidence="20 21" key="1">
    <citation type="submission" date="2020-12" db="EMBL/GenBank/DDBJ databases">
        <title>Concerted genomic and epigenomic changes stabilize Arabidopsis allopolyploids.</title>
        <authorList>
            <person name="Chen Z."/>
        </authorList>
    </citation>
    <scope>NUCLEOTIDE SEQUENCE [LARGE SCALE GENOMIC DNA]</scope>
    <source>
        <strain evidence="20">Allo738</strain>
        <tissue evidence="20">Leaf</tissue>
    </source>
</reference>
<comment type="catalytic activity">
    <reaction evidence="15">
        <text>L-seryl-[protein] + ATP = O-phospho-L-seryl-[protein] + ADP + H(+)</text>
        <dbReference type="Rhea" id="RHEA:17989"/>
        <dbReference type="Rhea" id="RHEA-COMP:9863"/>
        <dbReference type="Rhea" id="RHEA-COMP:11604"/>
        <dbReference type="ChEBI" id="CHEBI:15378"/>
        <dbReference type="ChEBI" id="CHEBI:29999"/>
        <dbReference type="ChEBI" id="CHEBI:30616"/>
        <dbReference type="ChEBI" id="CHEBI:83421"/>
        <dbReference type="ChEBI" id="CHEBI:456216"/>
        <dbReference type="EC" id="2.7.11.1"/>
    </reaction>
</comment>
<dbReference type="Pfam" id="PF07714">
    <property type="entry name" value="PK_Tyr_Ser-Thr"/>
    <property type="match status" value="1"/>
</dbReference>
<dbReference type="PANTHER" id="PTHR47974">
    <property type="entry name" value="OS07G0415500 PROTEIN"/>
    <property type="match status" value="1"/>
</dbReference>
<keyword evidence="3" id="KW-0723">Serine/threonine-protein kinase</keyword>
<accession>A0A8T2BKQ1</accession>
<feature type="region of interest" description="Disordered" evidence="17">
    <location>
        <begin position="1082"/>
        <end position="1109"/>
    </location>
</feature>
<keyword evidence="9 16" id="KW-0067">ATP-binding</keyword>
<feature type="transmembrane region" description="Helical" evidence="18">
    <location>
        <begin position="1686"/>
        <end position="1712"/>
    </location>
</feature>
<dbReference type="PROSITE" id="PS50011">
    <property type="entry name" value="PROTEIN_KINASE_DOM"/>
    <property type="match status" value="2"/>
</dbReference>
<evidence type="ECO:0000256" key="14">
    <source>
        <dbReference type="ARBA" id="ARBA00047899"/>
    </source>
</evidence>
<dbReference type="GO" id="GO:0004674">
    <property type="term" value="F:protein serine/threonine kinase activity"/>
    <property type="evidence" value="ECO:0007669"/>
    <property type="project" value="UniProtKB-KW"/>
</dbReference>
<evidence type="ECO:0000256" key="12">
    <source>
        <dbReference type="ARBA" id="ARBA00023170"/>
    </source>
</evidence>
<dbReference type="Pfam" id="PF00069">
    <property type="entry name" value="Pkinase"/>
    <property type="match status" value="1"/>
</dbReference>
<evidence type="ECO:0000256" key="1">
    <source>
        <dbReference type="ARBA" id="ARBA00004479"/>
    </source>
</evidence>
<name>A0A8T2BKQ1_9BRAS</name>
<dbReference type="InterPro" id="IPR000742">
    <property type="entry name" value="EGF"/>
</dbReference>
<dbReference type="PROSITE" id="PS00108">
    <property type="entry name" value="PROTEIN_KINASE_ST"/>
    <property type="match status" value="2"/>
</dbReference>
<dbReference type="GO" id="GO:0016020">
    <property type="term" value="C:membrane"/>
    <property type="evidence" value="ECO:0007669"/>
    <property type="project" value="UniProtKB-SubCell"/>
</dbReference>
<dbReference type="Pfam" id="PF00078">
    <property type="entry name" value="RVT_1"/>
    <property type="match status" value="1"/>
</dbReference>
<dbReference type="EMBL" id="JAEFBK010000007">
    <property type="protein sequence ID" value="KAG7586062.1"/>
    <property type="molecule type" value="Genomic_DNA"/>
</dbReference>
<feature type="region of interest" description="Disordered" evidence="17">
    <location>
        <begin position="1214"/>
        <end position="1235"/>
    </location>
</feature>
<evidence type="ECO:0000256" key="7">
    <source>
        <dbReference type="ARBA" id="ARBA00022741"/>
    </source>
</evidence>
<evidence type="ECO:0000313" key="20">
    <source>
        <dbReference type="EMBL" id="KAG7586062.1"/>
    </source>
</evidence>
<evidence type="ECO:0000256" key="16">
    <source>
        <dbReference type="PROSITE-ProRule" id="PRU10141"/>
    </source>
</evidence>
<dbReference type="PROSITE" id="PS00107">
    <property type="entry name" value="PROTEIN_KINASE_ATP"/>
    <property type="match status" value="2"/>
</dbReference>
<evidence type="ECO:0000259" key="19">
    <source>
        <dbReference type="PROSITE" id="PS50011"/>
    </source>
</evidence>
<dbReference type="SMART" id="SM00220">
    <property type="entry name" value="S_TKc"/>
    <property type="match status" value="2"/>
</dbReference>
<comment type="subcellular location">
    <subcellularLocation>
        <location evidence="1">Membrane</location>
        <topology evidence="1">Single-pass type I membrane protein</topology>
    </subcellularLocation>
</comment>
<gene>
    <name evidence="20" type="ORF">ISN45_Aa02g014130</name>
</gene>
<keyword evidence="13" id="KW-0325">Glycoprotein</keyword>
<feature type="region of interest" description="Disordered" evidence="17">
    <location>
        <begin position="1169"/>
        <end position="1191"/>
    </location>
</feature>
<dbReference type="Pfam" id="PF14380">
    <property type="entry name" value="WAK_assoc"/>
    <property type="match status" value="3"/>
</dbReference>
<evidence type="ECO:0000256" key="2">
    <source>
        <dbReference type="ARBA" id="ARBA00012513"/>
    </source>
</evidence>
<keyword evidence="11 18" id="KW-0472">Membrane</keyword>
<feature type="compositionally biased region" description="Polar residues" evidence="17">
    <location>
        <begin position="1226"/>
        <end position="1235"/>
    </location>
</feature>
<evidence type="ECO:0000256" key="13">
    <source>
        <dbReference type="ARBA" id="ARBA00023180"/>
    </source>
</evidence>
<dbReference type="InterPro" id="IPR000719">
    <property type="entry name" value="Prot_kinase_dom"/>
</dbReference>
<keyword evidence="4" id="KW-0808">Transferase</keyword>
<dbReference type="InterPro" id="IPR001245">
    <property type="entry name" value="Ser-Thr/Tyr_kinase_cat_dom"/>
</dbReference>
<proteinExistence type="predicted"/>
<dbReference type="FunFam" id="3.30.200.20:FF:000644">
    <property type="entry name" value="Suppressor of npr1-1 constitutive 4"/>
    <property type="match status" value="2"/>
</dbReference>
<dbReference type="PANTHER" id="PTHR47974:SF24">
    <property type="entry name" value="RECEPTOR-LIKE SERINE_THREONINE-PROTEIN KINASE"/>
    <property type="match status" value="1"/>
</dbReference>
<dbReference type="GO" id="GO:0005524">
    <property type="term" value="F:ATP binding"/>
    <property type="evidence" value="ECO:0007669"/>
    <property type="project" value="UniProtKB-UniRule"/>
</dbReference>
<evidence type="ECO:0000313" key="21">
    <source>
        <dbReference type="Proteomes" id="UP000694240"/>
    </source>
</evidence>
<comment type="catalytic activity">
    <reaction evidence="14">
        <text>L-threonyl-[protein] + ATP = O-phospho-L-threonyl-[protein] + ADP + H(+)</text>
        <dbReference type="Rhea" id="RHEA:46608"/>
        <dbReference type="Rhea" id="RHEA-COMP:11060"/>
        <dbReference type="Rhea" id="RHEA-COMP:11605"/>
        <dbReference type="ChEBI" id="CHEBI:15378"/>
        <dbReference type="ChEBI" id="CHEBI:30013"/>
        <dbReference type="ChEBI" id="CHEBI:30616"/>
        <dbReference type="ChEBI" id="CHEBI:61977"/>
        <dbReference type="ChEBI" id="CHEBI:456216"/>
        <dbReference type="EC" id="2.7.11.1"/>
    </reaction>
</comment>
<evidence type="ECO:0000256" key="6">
    <source>
        <dbReference type="ARBA" id="ARBA00022729"/>
    </source>
</evidence>
<keyword evidence="8 20" id="KW-0418">Kinase</keyword>
<feature type="binding site" evidence="16">
    <location>
        <position position="223"/>
    </location>
    <ligand>
        <name>ATP</name>
        <dbReference type="ChEBI" id="CHEBI:30616"/>
    </ligand>
</feature>
<keyword evidence="10 18" id="KW-1133">Transmembrane helix</keyword>
<feature type="compositionally biased region" description="Low complexity" evidence="17">
    <location>
        <begin position="1180"/>
        <end position="1191"/>
    </location>
</feature>
<keyword evidence="5 18" id="KW-0812">Transmembrane</keyword>
<keyword evidence="6" id="KW-0732">Signal</keyword>
<dbReference type="InterPro" id="IPR025287">
    <property type="entry name" value="WAK_GUB"/>
</dbReference>
<evidence type="ECO:0000256" key="4">
    <source>
        <dbReference type="ARBA" id="ARBA00022679"/>
    </source>
</evidence>
<evidence type="ECO:0000256" key="17">
    <source>
        <dbReference type="SAM" id="MobiDB-lite"/>
    </source>
</evidence>
<feature type="transmembrane region" description="Helical" evidence="18">
    <location>
        <begin position="144"/>
        <end position="164"/>
    </location>
</feature>
<dbReference type="CDD" id="cd00303">
    <property type="entry name" value="retropepsin_like"/>
    <property type="match status" value="1"/>
</dbReference>
<evidence type="ECO:0000256" key="9">
    <source>
        <dbReference type="ARBA" id="ARBA00022840"/>
    </source>
</evidence>
<evidence type="ECO:0000256" key="11">
    <source>
        <dbReference type="ARBA" id="ARBA00023136"/>
    </source>
</evidence>
<keyword evidence="7 16" id="KW-0547">Nucleotide-binding</keyword>
<evidence type="ECO:0000256" key="8">
    <source>
        <dbReference type="ARBA" id="ARBA00022777"/>
    </source>
</evidence>
<keyword evidence="12" id="KW-0675">Receptor</keyword>
<dbReference type="PROSITE" id="PS00022">
    <property type="entry name" value="EGF_1"/>
    <property type="match status" value="1"/>
</dbReference>
<feature type="domain" description="Protein kinase" evidence="19">
    <location>
        <begin position="1750"/>
        <end position="2046"/>
    </location>
</feature>
<dbReference type="FunFam" id="1.10.510.10:FF:001023">
    <property type="entry name" value="Os07g0541700 protein"/>
    <property type="match status" value="1"/>
</dbReference>